<evidence type="ECO:0000313" key="2">
    <source>
        <dbReference type="EMBL" id="MET6990289.1"/>
    </source>
</evidence>
<evidence type="ECO:0000256" key="1">
    <source>
        <dbReference type="SAM" id="Phobius"/>
    </source>
</evidence>
<dbReference type="RefSeq" id="WP_354614679.1">
    <property type="nucleotide sequence ID" value="NZ_JBEXAE010000002.1"/>
</dbReference>
<organism evidence="2 3">
    <name type="scientific">Sediminicola arcticus</name>
    <dbReference type="NCBI Taxonomy" id="1574308"/>
    <lineage>
        <taxon>Bacteria</taxon>
        <taxon>Pseudomonadati</taxon>
        <taxon>Bacteroidota</taxon>
        <taxon>Flavobacteriia</taxon>
        <taxon>Flavobacteriales</taxon>
        <taxon>Flavobacteriaceae</taxon>
        <taxon>Sediminicola</taxon>
    </lineage>
</organism>
<keyword evidence="1" id="KW-0812">Transmembrane</keyword>
<feature type="transmembrane region" description="Helical" evidence="1">
    <location>
        <begin position="21"/>
        <end position="42"/>
    </location>
</feature>
<protein>
    <submittedName>
        <fullName evidence="2">DUF6090 family protein</fullName>
    </submittedName>
</protein>
<sequence>MIKFFRKIRQNLLSENKFSKYLIYAIGEIILVVIGILIALQINNWNEQRKEIAQEQKILFQLKLDFNKNLEQLDEKISMRSDITEASIKLLGFIDNPEFVELDSIFFQLSFLLTDPTFDPVENNLIESGNLHLIRNDSLKLKLTNWTTDVYQLQEIELEYQKIRTEIIIPFNEKTGLHRNIINALWKDGYIPKFALNKTASVKHKIGNTKKQLNISEILNNIEFEGIVADSFNWSHVGNIQSLALRNQIIEILNLIDSEIKENQT</sequence>
<dbReference type="InterPro" id="IPR045749">
    <property type="entry name" value="DUF6090"/>
</dbReference>
<name>A0ABV2ST31_9FLAO</name>
<evidence type="ECO:0000313" key="3">
    <source>
        <dbReference type="Proteomes" id="UP001549799"/>
    </source>
</evidence>
<accession>A0ABV2ST31</accession>
<proteinExistence type="predicted"/>
<keyword evidence="3" id="KW-1185">Reference proteome</keyword>
<dbReference type="Pfam" id="PF19578">
    <property type="entry name" value="DUF6090"/>
    <property type="match status" value="1"/>
</dbReference>
<keyword evidence="1" id="KW-0472">Membrane</keyword>
<gene>
    <name evidence="2" type="ORF">ABXZ36_06480</name>
</gene>
<keyword evidence="1" id="KW-1133">Transmembrane helix</keyword>
<dbReference type="EMBL" id="JBEXAE010000002">
    <property type="protein sequence ID" value="MET6990289.1"/>
    <property type="molecule type" value="Genomic_DNA"/>
</dbReference>
<comment type="caution">
    <text evidence="2">The sequence shown here is derived from an EMBL/GenBank/DDBJ whole genome shotgun (WGS) entry which is preliminary data.</text>
</comment>
<reference evidence="2 3" key="1">
    <citation type="submission" date="2024-07" db="EMBL/GenBank/DDBJ databases">
        <title>The genome sequence of type strain Sediminicola arcticus GDMCC 1.2805.</title>
        <authorList>
            <person name="Liu Y."/>
        </authorList>
    </citation>
    <scope>NUCLEOTIDE SEQUENCE [LARGE SCALE GENOMIC DNA]</scope>
    <source>
        <strain evidence="2 3">GDMCC 1.2805</strain>
    </source>
</reference>
<dbReference type="Proteomes" id="UP001549799">
    <property type="component" value="Unassembled WGS sequence"/>
</dbReference>